<evidence type="ECO:0000256" key="6">
    <source>
        <dbReference type="ARBA" id="ARBA00022723"/>
    </source>
</evidence>
<keyword evidence="10" id="KW-0482">Metalloprotease</keyword>
<gene>
    <name evidence="13" type="ORF">I5M19_16690</name>
</gene>
<dbReference type="EMBL" id="JAEHFW010000003">
    <property type="protein sequence ID" value="MBK0380965.1"/>
    <property type="molecule type" value="Genomic_DNA"/>
</dbReference>
<comment type="subcellular location">
    <subcellularLocation>
        <location evidence="3">Membrane</location>
        <topology evidence="3">Single-pass type I membrane protein</topology>
    </subcellularLocation>
</comment>
<evidence type="ECO:0000256" key="5">
    <source>
        <dbReference type="ARBA" id="ARBA00022692"/>
    </source>
</evidence>
<evidence type="ECO:0000256" key="4">
    <source>
        <dbReference type="ARBA" id="ARBA00022670"/>
    </source>
</evidence>
<evidence type="ECO:0000256" key="10">
    <source>
        <dbReference type="ARBA" id="ARBA00023049"/>
    </source>
</evidence>
<keyword evidence="14" id="KW-1185">Reference proteome</keyword>
<keyword evidence="5" id="KW-0812">Transmembrane</keyword>
<evidence type="ECO:0000256" key="3">
    <source>
        <dbReference type="ARBA" id="ARBA00004479"/>
    </source>
</evidence>
<dbReference type="PANTHER" id="PTHR31120:SF6">
    <property type="entry name" value="METALLOPROTEASE TIKI HOMOLOG"/>
    <property type="match status" value="1"/>
</dbReference>
<reference evidence="13" key="1">
    <citation type="submission" date="2020-12" db="EMBL/GenBank/DDBJ databases">
        <title>Bacterial novel species Mucilaginibacter sp. SD-g isolated from soil.</title>
        <authorList>
            <person name="Jung H.-Y."/>
        </authorList>
    </citation>
    <scope>NUCLEOTIDE SEQUENCE</scope>
    <source>
        <strain evidence="13">SD-g</strain>
    </source>
</reference>
<keyword evidence="9" id="KW-1133">Transmembrane helix</keyword>
<dbReference type="GO" id="GO:0030178">
    <property type="term" value="P:negative regulation of Wnt signaling pathway"/>
    <property type="evidence" value="ECO:0007669"/>
    <property type="project" value="InterPro"/>
</dbReference>
<dbReference type="GO" id="GO:0016020">
    <property type="term" value="C:membrane"/>
    <property type="evidence" value="ECO:0007669"/>
    <property type="project" value="UniProtKB-SubCell"/>
</dbReference>
<dbReference type="Pfam" id="PF01963">
    <property type="entry name" value="TraB_PrgY_gumN"/>
    <property type="match status" value="1"/>
</dbReference>
<keyword evidence="6" id="KW-0479">Metal-binding</keyword>
<dbReference type="InterPro" id="IPR040230">
    <property type="entry name" value="TIKI1/2-like"/>
</dbReference>
<evidence type="ECO:0000256" key="7">
    <source>
        <dbReference type="ARBA" id="ARBA00022729"/>
    </source>
</evidence>
<dbReference type="GO" id="GO:0046872">
    <property type="term" value="F:metal ion binding"/>
    <property type="evidence" value="ECO:0007669"/>
    <property type="project" value="UniProtKB-KW"/>
</dbReference>
<evidence type="ECO:0000313" key="14">
    <source>
        <dbReference type="Proteomes" id="UP000613193"/>
    </source>
</evidence>
<proteinExistence type="predicted"/>
<evidence type="ECO:0000256" key="1">
    <source>
        <dbReference type="ARBA" id="ARBA00001936"/>
    </source>
</evidence>
<keyword evidence="12" id="KW-0325">Glycoprotein</keyword>
<keyword evidence="8" id="KW-0378">Hydrolase</keyword>
<dbReference type="Proteomes" id="UP000613193">
    <property type="component" value="Unassembled WGS sequence"/>
</dbReference>
<dbReference type="GO" id="GO:0004222">
    <property type="term" value="F:metalloendopeptidase activity"/>
    <property type="evidence" value="ECO:0007669"/>
    <property type="project" value="TreeGrafter"/>
</dbReference>
<evidence type="ECO:0000313" key="13">
    <source>
        <dbReference type="EMBL" id="MBK0380965.1"/>
    </source>
</evidence>
<comment type="cofactor">
    <cofactor evidence="2">
        <name>Co(2+)</name>
        <dbReference type="ChEBI" id="CHEBI:48828"/>
    </cofactor>
</comment>
<organism evidence="13 14">
    <name type="scientific">Mucilaginibacter segetis</name>
    <dbReference type="NCBI Taxonomy" id="2793071"/>
    <lineage>
        <taxon>Bacteria</taxon>
        <taxon>Pseudomonadati</taxon>
        <taxon>Bacteroidota</taxon>
        <taxon>Sphingobacteriia</taxon>
        <taxon>Sphingobacteriales</taxon>
        <taxon>Sphingobacteriaceae</taxon>
        <taxon>Mucilaginibacter</taxon>
    </lineage>
</organism>
<name>A0A934UPB7_9SPHI</name>
<keyword evidence="4" id="KW-0645">Protease</keyword>
<dbReference type="CDD" id="cd14789">
    <property type="entry name" value="Tiki"/>
    <property type="match status" value="1"/>
</dbReference>
<dbReference type="GO" id="GO:0006508">
    <property type="term" value="P:proteolysis"/>
    <property type="evidence" value="ECO:0007669"/>
    <property type="project" value="UniProtKB-KW"/>
</dbReference>
<dbReference type="AlphaFoldDB" id="A0A934UPB7"/>
<accession>A0A934UPB7</accession>
<protein>
    <submittedName>
        <fullName evidence="13">TraB/GumN family protein</fullName>
    </submittedName>
</protein>
<evidence type="ECO:0000256" key="12">
    <source>
        <dbReference type="ARBA" id="ARBA00023180"/>
    </source>
</evidence>
<keyword evidence="7" id="KW-0732">Signal</keyword>
<evidence type="ECO:0000256" key="8">
    <source>
        <dbReference type="ARBA" id="ARBA00022801"/>
    </source>
</evidence>
<evidence type="ECO:0000256" key="11">
    <source>
        <dbReference type="ARBA" id="ARBA00023136"/>
    </source>
</evidence>
<evidence type="ECO:0000256" key="9">
    <source>
        <dbReference type="ARBA" id="ARBA00022989"/>
    </source>
</evidence>
<sequence length="1179" mass="134752">MYKLYSSKTSQTRNFIATTNFFKKTCTIILLVLLSFSCSWAQQKANYNLLWRISGHGLTKPSYLFGTMHVKDNRVFGFSDSVMLAIKNCQSFALEIHPDTLLRKMFSNMDANDTSRNIRKMLNEEEYEKLAKRFEEKNGYPMGEIDPTMVESMITPVKKRPNDRKSFIDAYLYGVARTMDKNIYGLEHITDPFYQELNSGDEIKSRLQDILSESDEEALDDLEKMTKAYMTGNLTTISEILGDAQLNDPVLISRNNLMAKSIVNLISTQSLFSAVGVAHLIGDEGLISLLRKAGYTLTPVKATFTGVADNYKPDFNKIKWETYTDEKNGYAMDMPSTPIQTNVLYGMNTVIYPDLANDLYFGAYAIKKGTTARPVTPDSLINMVVNNFKSNKKNHIVSNKKVLLNGKQVTDVIMESGDDMVRFRLIIDNNILYCLYAGNNPKSINTPYADRFFNSFKSFKVEESSRANWITFKNDTAAFSISMPFTPQKMVQTIPNPIDSLGDPYQINMYMAADTDNLENYIVRYNDYPKGNYLADKGKLFESIPTEYGKRGKLIGEPEKIFKDGYEGRAFTLIINDKYNCRIQLFVRGNRIYLLLKQNLQERSSEHVEDDFFESFKFLPYLKSELVPAIFDDGKFQVTMFSDPKMVTSSRPIYNSFLKSSANIISTNPVSGSVYELEHATFSKYYRAKDIDSVYNYLIPKFSAYPDSLIKVDTILVNGISGREFIVENSEKEKIRKRLIIDNGDLFYFSGHLSKEELFDETANKIYNSLVKKQANTPISLASSKAELITNDLASADSTTQKYAYGALSYYDFEKDELPYLYKALQKNYPDDTLAYGTRSTIIQKFKSTSDNKTPGILKDIVTNKATSDAIKATILNVITQVDKENGYNTYLDLITSIPVIKTENSYQLFSPMYDSLKYVVTNYSRIIPLLKYPEYKNSILGVTQSVVNQDQYINSVTPYFNQLTATANEDAEKFLNNTDTTGNEWGLPVYYYLQIMNKIKAQPLTAPFTAKLIKKDNWRLADAVNTRISNNLPVEQKLINKLADSIDTRYSLMETLNQENKLDKVALKYRQPVEFAKLNLYQYLTNVEDYGSLRDITLLGNIPDKDGAFYAFKFKLDDDKTEYLGVYGPYKTGIKLDFKSYHAYTTWDSLQTDWQKQVKEMIPKLKEQNAAELKNAEK</sequence>
<evidence type="ECO:0000256" key="2">
    <source>
        <dbReference type="ARBA" id="ARBA00001941"/>
    </source>
</evidence>
<comment type="cofactor">
    <cofactor evidence="1">
        <name>Mn(2+)</name>
        <dbReference type="ChEBI" id="CHEBI:29035"/>
    </cofactor>
</comment>
<keyword evidence="11" id="KW-0472">Membrane</keyword>
<dbReference type="RefSeq" id="WP_200067494.1">
    <property type="nucleotide sequence ID" value="NZ_JAEHFW010000003.1"/>
</dbReference>
<comment type="caution">
    <text evidence="13">The sequence shown here is derived from an EMBL/GenBank/DDBJ whole genome shotgun (WGS) entry which is preliminary data.</text>
</comment>
<dbReference type="InterPro" id="IPR002816">
    <property type="entry name" value="TraB/PrgY/GumN_fam"/>
</dbReference>
<dbReference type="PANTHER" id="PTHR31120">
    <property type="entry name" value="METALLOPROTEASE TIKI"/>
    <property type="match status" value="1"/>
</dbReference>